<dbReference type="InterPro" id="IPR047057">
    <property type="entry name" value="MerR_fam"/>
</dbReference>
<organism evidence="6 7">
    <name type="scientific">Jeotgalibacillus campisalis</name>
    <dbReference type="NCBI Taxonomy" id="220754"/>
    <lineage>
        <taxon>Bacteria</taxon>
        <taxon>Bacillati</taxon>
        <taxon>Bacillota</taxon>
        <taxon>Bacilli</taxon>
        <taxon>Bacillales</taxon>
        <taxon>Caryophanaceae</taxon>
        <taxon>Jeotgalibacillus</taxon>
    </lineage>
</organism>
<dbReference type="InterPro" id="IPR012925">
    <property type="entry name" value="TipAS_dom"/>
</dbReference>
<dbReference type="InterPro" id="IPR036244">
    <property type="entry name" value="TipA-like_antibiotic-bd"/>
</dbReference>
<dbReference type="PROSITE" id="PS50937">
    <property type="entry name" value="HTH_MERR_2"/>
    <property type="match status" value="1"/>
</dbReference>
<dbReference type="Pfam" id="PF07739">
    <property type="entry name" value="TipAS"/>
    <property type="match status" value="1"/>
</dbReference>
<reference evidence="6 7" key="1">
    <citation type="submission" date="2015-01" db="EMBL/GenBank/DDBJ databases">
        <title>Jeotgalibacillus campisalis genome sequencing.</title>
        <authorList>
            <person name="Goh K.M."/>
            <person name="Chan K.-G."/>
            <person name="Yaakop A.S."/>
            <person name="Ee R."/>
            <person name="Gan H.M."/>
            <person name="Chan C.S."/>
        </authorList>
    </citation>
    <scope>NUCLEOTIDE SEQUENCE [LARGE SCALE GENOMIC DNA]</scope>
    <source>
        <strain evidence="6 7">SF-57</strain>
    </source>
</reference>
<dbReference type="Gene3D" id="1.10.1660.10">
    <property type="match status" value="1"/>
</dbReference>
<dbReference type="SUPFAM" id="SSF89082">
    <property type="entry name" value="Antibiotic binding domain of TipA-like multidrug resistance regulators"/>
    <property type="match status" value="1"/>
</dbReference>
<dbReference type="InterPro" id="IPR009061">
    <property type="entry name" value="DNA-bd_dom_put_sf"/>
</dbReference>
<dbReference type="PATRIC" id="fig|220754.4.peg.1111"/>
<dbReference type="AlphaFoldDB" id="A0A0C2VJL5"/>
<dbReference type="PANTHER" id="PTHR30204">
    <property type="entry name" value="REDOX-CYCLING DRUG-SENSING TRANSCRIPTIONAL ACTIVATOR SOXR"/>
    <property type="match status" value="1"/>
</dbReference>
<evidence type="ECO:0000256" key="4">
    <source>
        <dbReference type="ARBA" id="ARBA00023163"/>
    </source>
</evidence>
<dbReference type="PANTHER" id="PTHR30204:SF90">
    <property type="entry name" value="HTH-TYPE TRANSCRIPTIONAL ACTIVATOR MTA"/>
    <property type="match status" value="1"/>
</dbReference>
<keyword evidence="3" id="KW-0010">Activator</keyword>
<keyword evidence="4" id="KW-0804">Transcription</keyword>
<dbReference type="OrthoDB" id="9814833at2"/>
<dbReference type="RefSeq" id="WP_041055840.1">
    <property type="nucleotide sequence ID" value="NZ_JXRR01000010.1"/>
</dbReference>
<keyword evidence="1" id="KW-0805">Transcription regulation</keyword>
<keyword evidence="2" id="KW-0238">DNA-binding</keyword>
<dbReference type="Proteomes" id="UP000031972">
    <property type="component" value="Unassembled WGS sequence"/>
</dbReference>
<evidence type="ECO:0000259" key="5">
    <source>
        <dbReference type="PROSITE" id="PS50937"/>
    </source>
</evidence>
<evidence type="ECO:0000256" key="2">
    <source>
        <dbReference type="ARBA" id="ARBA00023125"/>
    </source>
</evidence>
<comment type="caution">
    <text evidence="6">The sequence shown here is derived from an EMBL/GenBank/DDBJ whole genome shotgun (WGS) entry which is preliminary data.</text>
</comment>
<dbReference type="InterPro" id="IPR000551">
    <property type="entry name" value="MerR-type_HTH_dom"/>
</dbReference>
<evidence type="ECO:0000313" key="7">
    <source>
        <dbReference type="Proteomes" id="UP000031972"/>
    </source>
</evidence>
<proteinExistence type="predicted"/>
<dbReference type="SUPFAM" id="SSF46955">
    <property type="entry name" value="Putative DNA-binding domain"/>
    <property type="match status" value="1"/>
</dbReference>
<accession>A0A0C2VJL5</accession>
<protein>
    <submittedName>
        <fullName evidence="6">MerR family transcriptional regulator</fullName>
    </submittedName>
</protein>
<feature type="domain" description="HTH merR-type" evidence="5">
    <location>
        <begin position="2"/>
        <end position="71"/>
    </location>
</feature>
<dbReference type="EMBL" id="JXRR01000010">
    <property type="protein sequence ID" value="KIL49057.1"/>
    <property type="molecule type" value="Genomic_DNA"/>
</dbReference>
<dbReference type="CDD" id="cd01106">
    <property type="entry name" value="HTH_TipAL-Mta"/>
    <property type="match status" value="1"/>
</dbReference>
<dbReference type="Pfam" id="PF13411">
    <property type="entry name" value="MerR_1"/>
    <property type="match status" value="1"/>
</dbReference>
<name>A0A0C2VJL5_9BACL</name>
<dbReference type="GO" id="GO:0003700">
    <property type="term" value="F:DNA-binding transcription factor activity"/>
    <property type="evidence" value="ECO:0007669"/>
    <property type="project" value="InterPro"/>
</dbReference>
<dbReference type="SMART" id="SM00422">
    <property type="entry name" value="HTH_MERR"/>
    <property type="match status" value="1"/>
</dbReference>
<evidence type="ECO:0000256" key="3">
    <source>
        <dbReference type="ARBA" id="ARBA00023159"/>
    </source>
</evidence>
<gene>
    <name evidence="6" type="ORF">KR50_10920</name>
</gene>
<evidence type="ECO:0000256" key="1">
    <source>
        <dbReference type="ARBA" id="ARBA00023015"/>
    </source>
</evidence>
<sequence length="254" mass="30239">MTYKVKEVADLVGISVRTLHHYDEIGLLVPDQISEAGYRLYSEDNLETLQQILFFRELDFPLKKIKELMNRPDYDRQEALELHRKLILEKRNRLDKLLDLIDKTILHVKGEIKMSQKEKFEGFDFTHNPYEQEARDRWGDKKVDEAKEKKGKLTDAEQKEMQNEMEELYRQMAALRHGEPDSQQAQKLTHEWYLWLNKVGNYSLEAFKGLGELYTDDKRFKKNIDQFGEGLSEFLRQSMAVYADREIKERSDRS</sequence>
<dbReference type="GO" id="GO:0003677">
    <property type="term" value="F:DNA binding"/>
    <property type="evidence" value="ECO:0007669"/>
    <property type="project" value="UniProtKB-KW"/>
</dbReference>
<evidence type="ECO:0000313" key="6">
    <source>
        <dbReference type="EMBL" id="KIL49057.1"/>
    </source>
</evidence>
<keyword evidence="7" id="KW-1185">Reference proteome</keyword>
<dbReference type="Gene3D" id="1.10.490.50">
    <property type="entry name" value="Antibiotic binding domain of TipA-like multidrug resistance regulators"/>
    <property type="match status" value="1"/>
</dbReference>